<dbReference type="AlphaFoldDB" id="A0A081C3Y3"/>
<protein>
    <submittedName>
        <fullName evidence="2">Slr0569 protein</fullName>
    </submittedName>
</protein>
<gene>
    <name evidence="2" type="ORF">U27_06265</name>
</gene>
<dbReference type="Gene3D" id="3.90.320.10">
    <property type="match status" value="1"/>
</dbReference>
<dbReference type="Pfam" id="PF11074">
    <property type="entry name" value="DUF2779"/>
    <property type="match status" value="1"/>
</dbReference>
<dbReference type="EMBL" id="DF820469">
    <property type="protein sequence ID" value="GAK59288.1"/>
    <property type="molecule type" value="Genomic_DNA"/>
</dbReference>
<evidence type="ECO:0000259" key="1">
    <source>
        <dbReference type="Pfam" id="PF11074"/>
    </source>
</evidence>
<dbReference type="InterPro" id="IPR021301">
    <property type="entry name" value="DUF2779"/>
</dbReference>
<dbReference type="STRING" id="1499967.U27_06265"/>
<accession>A0A081C3Y3</accession>
<reference evidence="2" key="1">
    <citation type="journal article" date="2015" name="PeerJ">
        <title>First genomic representation of candidate bacterial phylum KSB3 points to enhanced environmental sensing as a trigger of wastewater bulking.</title>
        <authorList>
            <person name="Sekiguchi Y."/>
            <person name="Ohashi A."/>
            <person name="Parks D.H."/>
            <person name="Yamauchi T."/>
            <person name="Tyson G.W."/>
            <person name="Hugenholtz P."/>
        </authorList>
    </citation>
    <scope>NUCLEOTIDE SEQUENCE [LARGE SCALE GENOMIC DNA]</scope>
</reference>
<name>A0A081C3Y3_VECG1</name>
<organism evidence="2">
    <name type="scientific">Vecturithrix granuli</name>
    <dbReference type="NCBI Taxonomy" id="1499967"/>
    <lineage>
        <taxon>Bacteria</taxon>
        <taxon>Candidatus Moduliflexota</taxon>
        <taxon>Candidatus Vecturitrichia</taxon>
        <taxon>Candidatus Vecturitrichales</taxon>
        <taxon>Candidatus Vecturitrichaceae</taxon>
        <taxon>Candidatus Vecturithrix</taxon>
    </lineage>
</organism>
<sequence>MSLLTKSKYLNGLQCIKRLWVEEKHPERIESSSKAQQRIMNQGIEVGIYARENFFDGIVIERGRNAIEDTQTAVNGDNSCIFEATFIFDGVEIRCDVLQKNDLNSWNIIEVKSSTSVKDEYLPDLAIQKYVLTGLGVEIKQVKLMYINNQDCISPNLSNLFTCRDITSEVDELITKISNNIREFREVLDQDIEPNILIGKHCDKPHKCPIKNYCWRDVPEKSIFTIPRLDKRKEQDLISKGILSISEIPPEYPLSEKQWTYIDTVINAKPEINRDAIKSALSKIEYPIHFLDFESFNPAIPRFDGMRPYEHFPFQYSCHKLLLDRTIIHYEYLHTDTSDPRLPLLESLLTNISGKGSIIVYKKSFEKGILENLSKIFPQYSVELESMISRLWDQLAIFQNYYTHPDFDGKISLKSVLPILVPSLGYKSLEIQKGDDAGTIWDLMIHTPDEMEKDQMIKDLKAYCKMDTFATAKIHEVLSEF</sequence>
<keyword evidence="3" id="KW-1185">Reference proteome</keyword>
<evidence type="ECO:0000313" key="3">
    <source>
        <dbReference type="Proteomes" id="UP000030661"/>
    </source>
</evidence>
<dbReference type="Proteomes" id="UP000030661">
    <property type="component" value="Unassembled WGS sequence"/>
</dbReference>
<dbReference type="HOGENOM" id="CLU_039162_0_0_0"/>
<dbReference type="InterPro" id="IPR011604">
    <property type="entry name" value="PDDEXK-like_dom_sf"/>
</dbReference>
<proteinExistence type="predicted"/>
<feature type="domain" description="DUF2779" evidence="1">
    <location>
        <begin position="289"/>
        <end position="412"/>
    </location>
</feature>
<evidence type="ECO:0000313" key="2">
    <source>
        <dbReference type="EMBL" id="GAK59288.1"/>
    </source>
</evidence>